<evidence type="ECO:0000256" key="2">
    <source>
        <dbReference type="ARBA" id="ARBA00004167"/>
    </source>
</evidence>
<dbReference type="Gene3D" id="3.30.40.10">
    <property type="entry name" value="Zinc/RING finger domain, C3HC4 (zinc finger)"/>
    <property type="match status" value="1"/>
</dbReference>
<dbReference type="GO" id="GO:0016020">
    <property type="term" value="C:membrane"/>
    <property type="evidence" value="ECO:0007669"/>
    <property type="project" value="UniProtKB-SubCell"/>
</dbReference>
<dbReference type="EC" id="2.3.2.27" evidence="4"/>
<comment type="catalytic activity">
    <reaction evidence="1">
        <text>S-ubiquitinyl-[E2 ubiquitin-conjugating enzyme]-L-cysteine + [acceptor protein]-L-lysine = [E2 ubiquitin-conjugating enzyme]-L-cysteine + N(6)-ubiquitinyl-[acceptor protein]-L-lysine.</text>
        <dbReference type="EC" id="2.3.2.27"/>
    </reaction>
</comment>
<feature type="transmembrane region" description="Helical" evidence="16">
    <location>
        <begin position="415"/>
        <end position="435"/>
    </location>
</feature>
<evidence type="ECO:0000256" key="17">
    <source>
        <dbReference type="SAM" id="SignalP"/>
    </source>
</evidence>
<dbReference type="GO" id="GO:0008270">
    <property type="term" value="F:zinc ion binding"/>
    <property type="evidence" value="ECO:0007669"/>
    <property type="project" value="UniProtKB-KW"/>
</dbReference>
<evidence type="ECO:0000313" key="20">
    <source>
        <dbReference type="Proteomes" id="UP000236161"/>
    </source>
</evidence>
<evidence type="ECO:0000256" key="13">
    <source>
        <dbReference type="ARBA" id="ARBA00023136"/>
    </source>
</evidence>
<reference evidence="19 20" key="1">
    <citation type="journal article" date="2017" name="Nature">
        <title>The Apostasia genome and the evolution of orchids.</title>
        <authorList>
            <person name="Zhang G.Q."/>
            <person name="Liu K.W."/>
            <person name="Li Z."/>
            <person name="Lohaus R."/>
            <person name="Hsiao Y.Y."/>
            <person name="Niu S.C."/>
            <person name="Wang J.Y."/>
            <person name="Lin Y.C."/>
            <person name="Xu Q."/>
            <person name="Chen L.J."/>
            <person name="Yoshida K."/>
            <person name="Fujiwara S."/>
            <person name="Wang Z.W."/>
            <person name="Zhang Y.Q."/>
            <person name="Mitsuda N."/>
            <person name="Wang M."/>
            <person name="Liu G.H."/>
            <person name="Pecoraro L."/>
            <person name="Huang H.X."/>
            <person name="Xiao X.J."/>
            <person name="Lin M."/>
            <person name="Wu X.Y."/>
            <person name="Wu W.L."/>
            <person name="Chen Y.Y."/>
            <person name="Chang S.B."/>
            <person name="Sakamoto S."/>
            <person name="Ohme-Takagi M."/>
            <person name="Yagi M."/>
            <person name="Zeng S.J."/>
            <person name="Shen C.Y."/>
            <person name="Yeh C.M."/>
            <person name="Luo Y.B."/>
            <person name="Tsai W.C."/>
            <person name="Van de Peer Y."/>
            <person name="Liu Z.J."/>
        </authorList>
    </citation>
    <scope>NUCLEOTIDE SEQUENCE [LARGE SCALE GENOMIC DNA]</scope>
    <source>
        <strain evidence="20">cv. Shenzhen</strain>
        <tissue evidence="19">Stem</tissue>
    </source>
</reference>
<dbReference type="GO" id="GO:0061630">
    <property type="term" value="F:ubiquitin protein ligase activity"/>
    <property type="evidence" value="ECO:0007669"/>
    <property type="project" value="UniProtKB-EC"/>
</dbReference>
<dbReference type="PROSITE" id="PS50089">
    <property type="entry name" value="ZF_RING_2"/>
    <property type="match status" value="1"/>
</dbReference>
<dbReference type="FunFam" id="3.30.40.10:FF:000285">
    <property type="entry name" value="RING-H2 finger protein ATL43"/>
    <property type="match status" value="1"/>
</dbReference>
<evidence type="ECO:0000256" key="7">
    <source>
        <dbReference type="ARBA" id="ARBA00022723"/>
    </source>
</evidence>
<dbReference type="PANTHER" id="PTHR46539">
    <property type="entry name" value="E3 UBIQUITIN-PROTEIN LIGASE ATL42"/>
    <property type="match status" value="1"/>
</dbReference>
<organism evidence="19 20">
    <name type="scientific">Apostasia shenzhenica</name>
    <dbReference type="NCBI Taxonomy" id="1088818"/>
    <lineage>
        <taxon>Eukaryota</taxon>
        <taxon>Viridiplantae</taxon>
        <taxon>Streptophyta</taxon>
        <taxon>Embryophyta</taxon>
        <taxon>Tracheophyta</taxon>
        <taxon>Spermatophyta</taxon>
        <taxon>Magnoliopsida</taxon>
        <taxon>Liliopsida</taxon>
        <taxon>Asparagales</taxon>
        <taxon>Orchidaceae</taxon>
        <taxon>Apostasioideae</taxon>
        <taxon>Apostasia</taxon>
    </lineage>
</organism>
<evidence type="ECO:0000256" key="9">
    <source>
        <dbReference type="ARBA" id="ARBA00022771"/>
    </source>
</evidence>
<feature type="transmembrane region" description="Helical" evidence="16">
    <location>
        <begin position="37"/>
        <end position="61"/>
    </location>
</feature>
<keyword evidence="5 19" id="KW-0808">Transferase</keyword>
<dbReference type="SMART" id="SM00184">
    <property type="entry name" value="RING"/>
    <property type="match status" value="1"/>
</dbReference>
<dbReference type="InterPro" id="IPR013083">
    <property type="entry name" value="Znf_RING/FYVE/PHD"/>
</dbReference>
<keyword evidence="6 16" id="KW-0812">Transmembrane</keyword>
<evidence type="ECO:0000256" key="6">
    <source>
        <dbReference type="ARBA" id="ARBA00022692"/>
    </source>
</evidence>
<keyword evidence="7" id="KW-0479">Metal-binding</keyword>
<keyword evidence="10" id="KW-0833">Ubl conjugation pathway</keyword>
<feature type="chain" id="PRO_5014167987" description="RING-type E3 ubiquitin transferase" evidence="17">
    <location>
        <begin position="24"/>
        <end position="462"/>
    </location>
</feature>
<dbReference type="Pfam" id="PF13639">
    <property type="entry name" value="zf-RING_2"/>
    <property type="match status" value="1"/>
</dbReference>
<evidence type="ECO:0000256" key="14">
    <source>
        <dbReference type="ARBA" id="ARBA00024209"/>
    </source>
</evidence>
<evidence type="ECO:0000259" key="18">
    <source>
        <dbReference type="PROSITE" id="PS50089"/>
    </source>
</evidence>
<sequence length="462" mass="51143">MTPPPLQNFLFLVLAGAVAPAAPQTPESNENNVQVTFQPSIAVVIGIFSVMFTLTFLLLMYAKFCRINASSVVSATVTGRNAFPVSGIGSGPEAGRISGVDKAVIESLPFFRFSTLRGTRQGLECAVCLSRFNDAEILRLLPRCKHAFHMACVDRWLESHSSCPLCRTRVDADDIAFFKLSTSSRCLFRDPSSTRLPAAASVDDAADPELELYIERENAGGGGSSSEIQPKLKKTSQFLCGDYGKPTALHNLKHRIIVSDVVLRSRWSDFNSADLMCLDSEMLRVASSRRLSSRFDELPPAGAAAEVSKIREEMEMKRRLESKAIRMHAPAPEDCSADIYADGDVRALISPASRCMSDITAVARYRPPGSHGGKEDRMRQLWLPIARRTVRWFAGKERRSLPQSQISGDAAENIIISYIIFSNNLAMLSVIYHAIHVINEFNVDLIINLFLHSLLNFYKSYD</sequence>
<evidence type="ECO:0000256" key="12">
    <source>
        <dbReference type="ARBA" id="ARBA00022989"/>
    </source>
</evidence>
<evidence type="ECO:0000256" key="1">
    <source>
        <dbReference type="ARBA" id="ARBA00000900"/>
    </source>
</evidence>
<proteinExistence type="inferred from homology"/>
<gene>
    <name evidence="19" type="primary">ATL42</name>
    <name evidence="19" type="ORF">AXF42_Ash006100</name>
</gene>
<keyword evidence="19" id="KW-0012">Acyltransferase</keyword>
<dbReference type="OrthoDB" id="8062037at2759"/>
<dbReference type="Proteomes" id="UP000236161">
    <property type="component" value="Unassembled WGS sequence"/>
</dbReference>
<feature type="domain" description="RING-type" evidence="18">
    <location>
        <begin position="125"/>
        <end position="167"/>
    </location>
</feature>
<dbReference type="CDD" id="cd16461">
    <property type="entry name" value="RING-H2_EL5-like"/>
    <property type="match status" value="1"/>
</dbReference>
<evidence type="ECO:0000313" key="19">
    <source>
        <dbReference type="EMBL" id="PKA61204.1"/>
    </source>
</evidence>
<dbReference type="EMBL" id="KZ451932">
    <property type="protein sequence ID" value="PKA61204.1"/>
    <property type="molecule type" value="Genomic_DNA"/>
</dbReference>
<evidence type="ECO:0000256" key="16">
    <source>
        <dbReference type="SAM" id="Phobius"/>
    </source>
</evidence>
<dbReference type="STRING" id="1088818.A0A2I0B087"/>
<keyword evidence="20" id="KW-1185">Reference proteome</keyword>
<evidence type="ECO:0000256" key="10">
    <source>
        <dbReference type="ARBA" id="ARBA00022786"/>
    </source>
</evidence>
<comment type="subcellular location">
    <subcellularLocation>
        <location evidence="2">Membrane</location>
        <topology evidence="2">Single-pass membrane protein</topology>
    </subcellularLocation>
</comment>
<comment type="similarity">
    <text evidence="14">Belongs to the RING-type zinc finger family. ATL subfamily.</text>
</comment>
<protein>
    <recommendedName>
        <fullName evidence="4">RING-type E3 ubiquitin transferase</fullName>
        <ecNumber evidence="4">2.3.2.27</ecNumber>
    </recommendedName>
</protein>
<dbReference type="SUPFAM" id="SSF57850">
    <property type="entry name" value="RING/U-box"/>
    <property type="match status" value="1"/>
</dbReference>
<comment type="pathway">
    <text evidence="3">Protein modification; protein ubiquitination.</text>
</comment>
<dbReference type="AlphaFoldDB" id="A0A2I0B087"/>
<evidence type="ECO:0000256" key="3">
    <source>
        <dbReference type="ARBA" id="ARBA00004906"/>
    </source>
</evidence>
<keyword evidence="8 17" id="KW-0732">Signal</keyword>
<dbReference type="InterPro" id="IPR001841">
    <property type="entry name" value="Znf_RING"/>
</dbReference>
<evidence type="ECO:0000256" key="4">
    <source>
        <dbReference type="ARBA" id="ARBA00012483"/>
    </source>
</evidence>
<dbReference type="PANTHER" id="PTHR46539:SF1">
    <property type="entry name" value="E3 UBIQUITIN-PROTEIN LIGASE ATL42"/>
    <property type="match status" value="1"/>
</dbReference>
<accession>A0A2I0B087</accession>
<keyword evidence="13 16" id="KW-0472">Membrane</keyword>
<feature type="signal peptide" evidence="17">
    <location>
        <begin position="1"/>
        <end position="23"/>
    </location>
</feature>
<evidence type="ECO:0000256" key="15">
    <source>
        <dbReference type="PROSITE-ProRule" id="PRU00175"/>
    </source>
</evidence>
<evidence type="ECO:0000256" key="11">
    <source>
        <dbReference type="ARBA" id="ARBA00022833"/>
    </source>
</evidence>
<evidence type="ECO:0000256" key="5">
    <source>
        <dbReference type="ARBA" id="ARBA00022679"/>
    </source>
</evidence>
<name>A0A2I0B087_9ASPA</name>
<evidence type="ECO:0000256" key="8">
    <source>
        <dbReference type="ARBA" id="ARBA00022729"/>
    </source>
</evidence>
<keyword evidence="12 16" id="KW-1133">Transmembrane helix</keyword>
<keyword evidence="9 15" id="KW-0863">Zinc-finger</keyword>
<keyword evidence="11" id="KW-0862">Zinc</keyword>